<evidence type="ECO:0000256" key="12">
    <source>
        <dbReference type="ARBA" id="ARBA00049511"/>
    </source>
</evidence>
<comment type="catalytic activity">
    <reaction evidence="10">
        <text>N-(9Z-octadecenoyl)-sphing-4-enine + H2O = sphing-4-enine + (9Z)-octadecenoate</text>
        <dbReference type="Rhea" id="RHEA:41299"/>
        <dbReference type="ChEBI" id="CHEBI:15377"/>
        <dbReference type="ChEBI" id="CHEBI:30823"/>
        <dbReference type="ChEBI" id="CHEBI:57756"/>
        <dbReference type="ChEBI" id="CHEBI:77996"/>
    </reaction>
    <physiologicalReaction direction="left-to-right" evidence="10">
        <dbReference type="Rhea" id="RHEA:41300"/>
    </physiologicalReaction>
</comment>
<dbReference type="InterPro" id="IPR008901">
    <property type="entry name" value="ACER"/>
</dbReference>
<dbReference type="GO" id="GO:0006672">
    <property type="term" value="P:ceramide metabolic process"/>
    <property type="evidence" value="ECO:0007669"/>
    <property type="project" value="InterPro"/>
</dbReference>
<comment type="pathway">
    <text evidence="2">Lipid metabolism; sphingolipid metabolism.</text>
</comment>
<feature type="binding site" evidence="13">
    <location>
        <position position="19"/>
    </location>
    <ligand>
        <name>Ca(2+)</name>
        <dbReference type="ChEBI" id="CHEBI:29108"/>
    </ligand>
</feature>
<evidence type="ECO:0000313" key="17">
    <source>
        <dbReference type="Proteomes" id="UP000028990"/>
    </source>
</evidence>
<comment type="pathway">
    <text evidence="3">Sphingolipid metabolism.</text>
</comment>
<dbReference type="Proteomes" id="UP000028990">
    <property type="component" value="Unassembled WGS sequence"/>
</dbReference>
<keyword evidence="7" id="KW-0746">Sphingolipid metabolism</keyword>
<dbReference type="EMBL" id="KN120512">
    <property type="protein sequence ID" value="KFO38415.1"/>
    <property type="molecule type" value="Genomic_DNA"/>
</dbReference>
<feature type="binding site" evidence="13">
    <location>
        <position position="33"/>
    </location>
    <ligand>
        <name>Ca(2+)</name>
        <dbReference type="ChEBI" id="CHEBI:29108"/>
    </ligand>
</feature>
<name>A0A091E732_FUKDA</name>
<feature type="binding site" evidence="13">
    <location>
        <position position="20"/>
    </location>
    <ligand>
        <name>Ca(2+)</name>
        <dbReference type="ChEBI" id="CHEBI:29108"/>
    </ligand>
</feature>
<organism evidence="16 17">
    <name type="scientific">Fukomys damarensis</name>
    <name type="common">Damaraland mole rat</name>
    <name type="synonym">Cryptomys damarensis</name>
    <dbReference type="NCBI Taxonomy" id="885580"/>
    <lineage>
        <taxon>Eukaryota</taxon>
        <taxon>Metazoa</taxon>
        <taxon>Chordata</taxon>
        <taxon>Craniata</taxon>
        <taxon>Vertebrata</taxon>
        <taxon>Euteleostomi</taxon>
        <taxon>Mammalia</taxon>
        <taxon>Eutheria</taxon>
        <taxon>Euarchontoglires</taxon>
        <taxon>Glires</taxon>
        <taxon>Rodentia</taxon>
        <taxon>Hystricomorpha</taxon>
        <taxon>Bathyergidae</taxon>
        <taxon>Fukomys</taxon>
    </lineage>
</organism>
<keyword evidence="5" id="KW-0812">Transmembrane</keyword>
<evidence type="ECO:0000256" key="5">
    <source>
        <dbReference type="ARBA" id="ARBA00022692"/>
    </source>
</evidence>
<comment type="function">
    <text evidence="14">Hydrolyzes the sphingolipid ceramide into sphingosine and free fatty acid.</text>
</comment>
<evidence type="ECO:0000256" key="2">
    <source>
        <dbReference type="ARBA" id="ARBA00004760"/>
    </source>
</evidence>
<evidence type="ECO:0000256" key="11">
    <source>
        <dbReference type="ARBA" id="ARBA00048323"/>
    </source>
</evidence>
<evidence type="ECO:0000256" key="3">
    <source>
        <dbReference type="ARBA" id="ARBA00004991"/>
    </source>
</evidence>
<evidence type="ECO:0000256" key="9">
    <source>
        <dbReference type="ARBA" id="ARBA00023136"/>
    </source>
</evidence>
<feature type="binding site" evidence="13">
    <location>
        <position position="24"/>
    </location>
    <ligand>
        <name>Ca(2+)</name>
        <dbReference type="ChEBI" id="CHEBI:29108"/>
    </ligand>
</feature>
<evidence type="ECO:0000256" key="10">
    <source>
        <dbReference type="ARBA" id="ARBA00047401"/>
    </source>
</evidence>
<keyword evidence="13" id="KW-0106">Calcium</keyword>
<dbReference type="PANTHER" id="PTHR46187:SF3">
    <property type="entry name" value="ALKALINE CERAMIDASE 3"/>
    <property type="match status" value="1"/>
</dbReference>
<dbReference type="EC" id="3.5.1.-" evidence="14"/>
<comment type="catalytic activity">
    <reaction evidence="11">
        <text>an N-acylsphing-4-enine + H2O = sphing-4-enine + a fatty acid</text>
        <dbReference type="Rhea" id="RHEA:20856"/>
        <dbReference type="ChEBI" id="CHEBI:15377"/>
        <dbReference type="ChEBI" id="CHEBI:28868"/>
        <dbReference type="ChEBI" id="CHEBI:52639"/>
        <dbReference type="ChEBI" id="CHEBI:57756"/>
        <dbReference type="EC" id="3.5.1.23"/>
    </reaction>
    <physiologicalReaction direction="left-to-right" evidence="11">
        <dbReference type="Rhea" id="RHEA:20857"/>
    </physiologicalReaction>
</comment>
<evidence type="ECO:0000256" key="13">
    <source>
        <dbReference type="PIRSR" id="PIRSR608901-1"/>
    </source>
</evidence>
<protein>
    <recommendedName>
        <fullName evidence="14">Alkaline ceramidase</fullName>
        <ecNumber evidence="14">3.5.1.-</ecNumber>
    </recommendedName>
</protein>
<evidence type="ECO:0000256" key="1">
    <source>
        <dbReference type="ARBA" id="ARBA00004141"/>
    </source>
</evidence>
<sequence>MAPAVDREGYWGPTTSTLDWCEENYTVTQYIAEFCECGLRRGARVLGCGETRCGEGRGRTWPRGRLQAQPGSGEGLAGPRGRGEWTGDPGCRVKTAAI</sequence>
<dbReference type="GO" id="GO:0046512">
    <property type="term" value="P:sphingosine biosynthetic process"/>
    <property type="evidence" value="ECO:0007669"/>
    <property type="project" value="UniProtKB-ARBA"/>
</dbReference>
<keyword evidence="6 14" id="KW-0378">Hydrolase</keyword>
<proteinExistence type="inferred from homology"/>
<evidence type="ECO:0000256" key="7">
    <source>
        <dbReference type="ARBA" id="ARBA00022919"/>
    </source>
</evidence>
<dbReference type="eggNOG" id="KOG2329">
    <property type="taxonomic scope" value="Eukaryota"/>
</dbReference>
<comment type="similarity">
    <text evidence="4 14">Belongs to the alkaline ceramidase family.</text>
</comment>
<evidence type="ECO:0000256" key="4">
    <source>
        <dbReference type="ARBA" id="ARBA00009780"/>
    </source>
</evidence>
<dbReference type="GO" id="GO:0017040">
    <property type="term" value="F:N-acylsphingosine amidohydrolase activity"/>
    <property type="evidence" value="ECO:0007669"/>
    <property type="project" value="UniProtKB-EC"/>
</dbReference>
<feature type="binding site" evidence="13">
    <location>
        <position position="22"/>
    </location>
    <ligand>
        <name>Ca(2+)</name>
        <dbReference type="ChEBI" id="CHEBI:29108"/>
    </ligand>
</feature>
<dbReference type="STRING" id="885580.ENSFDAP00000004596"/>
<keyword evidence="8" id="KW-1133">Transmembrane helix</keyword>
<evidence type="ECO:0000256" key="6">
    <source>
        <dbReference type="ARBA" id="ARBA00022801"/>
    </source>
</evidence>
<dbReference type="AlphaFoldDB" id="A0A091E732"/>
<accession>A0A091E732</accession>
<dbReference type="GO" id="GO:0046872">
    <property type="term" value="F:metal ion binding"/>
    <property type="evidence" value="ECO:0007669"/>
    <property type="project" value="UniProtKB-KW"/>
</dbReference>
<keyword evidence="17" id="KW-1185">Reference proteome</keyword>
<dbReference type="GO" id="GO:0005789">
    <property type="term" value="C:endoplasmic reticulum membrane"/>
    <property type="evidence" value="ECO:0007669"/>
    <property type="project" value="TreeGrafter"/>
</dbReference>
<reference evidence="16 17" key="1">
    <citation type="submission" date="2013-11" db="EMBL/GenBank/DDBJ databases">
        <title>The Damaraland mole rat (Fukomys damarensis) genome and evolution of African mole rats.</title>
        <authorList>
            <person name="Gladyshev V.N."/>
            <person name="Fang X."/>
        </authorList>
    </citation>
    <scope>NUCLEOTIDE SEQUENCE [LARGE SCALE GENOMIC DNA]</scope>
    <source>
        <tissue evidence="16">Liver</tissue>
    </source>
</reference>
<evidence type="ECO:0000256" key="15">
    <source>
        <dbReference type="SAM" id="MobiDB-lite"/>
    </source>
</evidence>
<dbReference type="UniPathway" id="UPA00222"/>
<evidence type="ECO:0000313" key="16">
    <source>
        <dbReference type="EMBL" id="KFO38415.1"/>
    </source>
</evidence>
<keyword evidence="14" id="KW-0443">Lipid metabolism</keyword>
<evidence type="ECO:0000256" key="14">
    <source>
        <dbReference type="RuleBase" id="RU364079"/>
    </source>
</evidence>
<dbReference type="PANTHER" id="PTHR46187">
    <property type="entry name" value="ALKALINE CERAMIDASE 3"/>
    <property type="match status" value="1"/>
</dbReference>
<dbReference type="GO" id="GO:0071602">
    <property type="term" value="P:phytosphingosine biosynthetic process"/>
    <property type="evidence" value="ECO:0007669"/>
    <property type="project" value="TreeGrafter"/>
</dbReference>
<evidence type="ECO:0000256" key="8">
    <source>
        <dbReference type="ARBA" id="ARBA00022989"/>
    </source>
</evidence>
<dbReference type="Pfam" id="PF05875">
    <property type="entry name" value="Ceramidase"/>
    <property type="match status" value="1"/>
</dbReference>
<keyword evidence="9" id="KW-0472">Membrane</keyword>
<comment type="subcellular location">
    <subcellularLocation>
        <location evidence="1">Membrane</location>
        <topology evidence="1">Multi-pass membrane protein</topology>
    </subcellularLocation>
</comment>
<feature type="region of interest" description="Disordered" evidence="15">
    <location>
        <begin position="61"/>
        <end position="88"/>
    </location>
</feature>
<gene>
    <name evidence="16" type="ORF">H920_00183</name>
</gene>
<keyword evidence="13" id="KW-0479">Metal-binding</keyword>
<comment type="catalytic activity">
    <reaction evidence="12">
        <text>an N-acylsphinganine + H2O = sphinganine + a fatty acid</text>
        <dbReference type="Rhea" id="RHEA:33551"/>
        <dbReference type="ChEBI" id="CHEBI:15377"/>
        <dbReference type="ChEBI" id="CHEBI:28868"/>
        <dbReference type="ChEBI" id="CHEBI:31488"/>
        <dbReference type="ChEBI" id="CHEBI:57817"/>
    </reaction>
    <physiologicalReaction direction="left-to-right" evidence="12">
        <dbReference type="Rhea" id="RHEA:33552"/>
    </physiologicalReaction>
</comment>